<dbReference type="Proteomes" id="UP000799750">
    <property type="component" value="Unassembled WGS sequence"/>
</dbReference>
<sequence length="379" mass="43347">MANYCPGHLEYRQTLEQLALEDSVLGLRPGIDDALIHRQVPAPKLPAPGSVTDATPLPHPWQPPFSRLGIQCYLDGVPGILPTYLPENERTCIICLDRYGPIDEGDTQSNEDETKAGTSTASYDPSQHHDAIRLPSPCKHVFGRSCIKTHFQSFNDCPLCRRQWTKSPFVACVLEIRESWFNGMLVDDILGRPLNRNQPLAILLHDFHTEFELAAQLIRRRMGIPGPQTLKEFRLVIDEVKETFAKLCRTPIIHGARTDRPYVVRDLLFSKIASELNPYLVIHWRYEDARGLADAQRYTQLKNLLQTAVNYTLIRAQLRQTFIPAHYWIKKERQFGGLTNAEADHLMGQYGWEQLLINIIGVRLELCAEREGRPIEEMF</sequence>
<evidence type="ECO:0000313" key="4">
    <source>
        <dbReference type="EMBL" id="KAF2489083.1"/>
    </source>
</evidence>
<protein>
    <recommendedName>
        <fullName evidence="3">RING-type domain-containing protein</fullName>
    </recommendedName>
</protein>
<gene>
    <name evidence="4" type="ORF">BU16DRAFT_597866</name>
</gene>
<dbReference type="InterPro" id="IPR001841">
    <property type="entry name" value="Znf_RING"/>
</dbReference>
<evidence type="ECO:0000259" key="3">
    <source>
        <dbReference type="PROSITE" id="PS50089"/>
    </source>
</evidence>
<feature type="domain" description="RING-type" evidence="3">
    <location>
        <begin position="92"/>
        <end position="161"/>
    </location>
</feature>
<dbReference type="OrthoDB" id="8062037at2759"/>
<reference evidence="4" key="1">
    <citation type="journal article" date="2020" name="Stud. Mycol.">
        <title>101 Dothideomycetes genomes: a test case for predicting lifestyles and emergence of pathogens.</title>
        <authorList>
            <person name="Haridas S."/>
            <person name="Albert R."/>
            <person name="Binder M."/>
            <person name="Bloem J."/>
            <person name="Labutti K."/>
            <person name="Salamov A."/>
            <person name="Andreopoulos B."/>
            <person name="Baker S."/>
            <person name="Barry K."/>
            <person name="Bills G."/>
            <person name="Bluhm B."/>
            <person name="Cannon C."/>
            <person name="Castanera R."/>
            <person name="Culley D."/>
            <person name="Daum C."/>
            <person name="Ezra D."/>
            <person name="Gonzalez J."/>
            <person name="Henrissat B."/>
            <person name="Kuo A."/>
            <person name="Liang C."/>
            <person name="Lipzen A."/>
            <person name="Lutzoni F."/>
            <person name="Magnuson J."/>
            <person name="Mondo S."/>
            <person name="Nolan M."/>
            <person name="Ohm R."/>
            <person name="Pangilinan J."/>
            <person name="Park H.-J."/>
            <person name="Ramirez L."/>
            <person name="Alfaro M."/>
            <person name="Sun H."/>
            <person name="Tritt A."/>
            <person name="Yoshinaga Y."/>
            <person name="Zwiers L.-H."/>
            <person name="Turgeon B."/>
            <person name="Goodwin S."/>
            <person name="Spatafora J."/>
            <person name="Crous P."/>
            <person name="Grigoriev I."/>
        </authorList>
    </citation>
    <scope>NUCLEOTIDE SEQUENCE</scope>
    <source>
        <strain evidence="4">CBS 269.34</strain>
    </source>
</reference>
<dbReference type="SUPFAM" id="SSF57850">
    <property type="entry name" value="RING/U-box"/>
    <property type="match status" value="1"/>
</dbReference>
<feature type="region of interest" description="Disordered" evidence="2">
    <location>
        <begin position="104"/>
        <end position="128"/>
    </location>
</feature>
<dbReference type="PROSITE" id="PS50089">
    <property type="entry name" value="ZF_RING_2"/>
    <property type="match status" value="1"/>
</dbReference>
<keyword evidence="1" id="KW-0479">Metal-binding</keyword>
<accession>A0A6A6QBR9</accession>
<dbReference type="GO" id="GO:0008270">
    <property type="term" value="F:zinc ion binding"/>
    <property type="evidence" value="ECO:0007669"/>
    <property type="project" value="UniProtKB-KW"/>
</dbReference>
<evidence type="ECO:0000256" key="2">
    <source>
        <dbReference type="SAM" id="MobiDB-lite"/>
    </source>
</evidence>
<dbReference type="EMBL" id="MU004199">
    <property type="protein sequence ID" value="KAF2489083.1"/>
    <property type="molecule type" value="Genomic_DNA"/>
</dbReference>
<keyword evidence="5" id="KW-1185">Reference proteome</keyword>
<dbReference type="AlphaFoldDB" id="A0A6A6QBR9"/>
<evidence type="ECO:0000313" key="5">
    <source>
        <dbReference type="Proteomes" id="UP000799750"/>
    </source>
</evidence>
<name>A0A6A6QBR9_9PEZI</name>
<proteinExistence type="predicted"/>
<keyword evidence="1" id="KW-0863">Zinc-finger</keyword>
<keyword evidence="1" id="KW-0862">Zinc</keyword>
<evidence type="ECO:0000256" key="1">
    <source>
        <dbReference type="PROSITE-ProRule" id="PRU00175"/>
    </source>
</evidence>
<dbReference type="InterPro" id="IPR013083">
    <property type="entry name" value="Znf_RING/FYVE/PHD"/>
</dbReference>
<dbReference type="Gene3D" id="3.30.40.10">
    <property type="entry name" value="Zinc/RING finger domain, C3HC4 (zinc finger)"/>
    <property type="match status" value="1"/>
</dbReference>
<organism evidence="4 5">
    <name type="scientific">Lophium mytilinum</name>
    <dbReference type="NCBI Taxonomy" id="390894"/>
    <lineage>
        <taxon>Eukaryota</taxon>
        <taxon>Fungi</taxon>
        <taxon>Dikarya</taxon>
        <taxon>Ascomycota</taxon>
        <taxon>Pezizomycotina</taxon>
        <taxon>Dothideomycetes</taxon>
        <taxon>Pleosporomycetidae</taxon>
        <taxon>Mytilinidiales</taxon>
        <taxon>Mytilinidiaceae</taxon>
        <taxon>Lophium</taxon>
    </lineage>
</organism>
<feature type="compositionally biased region" description="Polar residues" evidence="2">
    <location>
        <begin position="116"/>
        <end position="125"/>
    </location>
</feature>
<dbReference type="Pfam" id="PF13639">
    <property type="entry name" value="zf-RING_2"/>
    <property type="match status" value="1"/>
</dbReference>